<name>F1Z4G8_9SPHN</name>
<evidence type="ECO:0000256" key="1">
    <source>
        <dbReference type="SAM" id="MobiDB-lite"/>
    </source>
</evidence>
<dbReference type="Proteomes" id="UP000004728">
    <property type="component" value="Unassembled WGS sequence"/>
</dbReference>
<dbReference type="InParanoid" id="F1Z4G8"/>
<organism evidence="2 3">
    <name type="scientific">Novosphingobium nitrogenifigens DSM 19370</name>
    <dbReference type="NCBI Taxonomy" id="983920"/>
    <lineage>
        <taxon>Bacteria</taxon>
        <taxon>Pseudomonadati</taxon>
        <taxon>Pseudomonadota</taxon>
        <taxon>Alphaproteobacteria</taxon>
        <taxon>Sphingomonadales</taxon>
        <taxon>Sphingomonadaceae</taxon>
        <taxon>Novosphingobium</taxon>
    </lineage>
</organism>
<evidence type="ECO:0000313" key="3">
    <source>
        <dbReference type="Proteomes" id="UP000004728"/>
    </source>
</evidence>
<dbReference type="HOGENOM" id="CLU_3293287_0_0_5"/>
<protein>
    <submittedName>
        <fullName evidence="2">Uncharacterized protein</fullName>
    </submittedName>
</protein>
<comment type="caution">
    <text evidence="2">The sequence shown here is derived from an EMBL/GenBank/DDBJ whole genome shotgun (WGS) entry which is preliminary data.</text>
</comment>
<feature type="compositionally biased region" description="Basic and acidic residues" evidence="1">
    <location>
        <begin position="1"/>
        <end position="12"/>
    </location>
</feature>
<dbReference type="AlphaFoldDB" id="F1Z4G8"/>
<sequence length="40" mass="4506">MLSKSARGEFPARRWPGHSGSTGMTEQDREQSPLSRITYP</sequence>
<proteinExistence type="predicted"/>
<gene>
    <name evidence="2" type="ORF">Y88_2868</name>
</gene>
<evidence type="ECO:0000313" key="2">
    <source>
        <dbReference type="EMBL" id="EGD60578.1"/>
    </source>
</evidence>
<dbReference type="EMBL" id="AEWJ01000018">
    <property type="protein sequence ID" value="EGD60578.1"/>
    <property type="molecule type" value="Genomic_DNA"/>
</dbReference>
<reference evidence="2 3" key="1">
    <citation type="journal article" date="2012" name="J. Bacteriol.">
        <title>Draft Genome Sequence of Novosphingobium nitrogenifigens Y88T.</title>
        <authorList>
            <person name="Strabala T.J."/>
            <person name="Macdonald L."/>
            <person name="Liu V."/>
            <person name="Smit A.M."/>
        </authorList>
    </citation>
    <scope>NUCLEOTIDE SEQUENCE [LARGE SCALE GENOMIC DNA]</scope>
    <source>
        <strain evidence="2 3">DSM 19370</strain>
    </source>
</reference>
<accession>F1Z4G8</accession>
<keyword evidence="3" id="KW-1185">Reference proteome</keyword>
<feature type="region of interest" description="Disordered" evidence="1">
    <location>
        <begin position="1"/>
        <end position="40"/>
    </location>
</feature>